<protein>
    <submittedName>
        <fullName evidence="3">Uncharacterized protein</fullName>
    </submittedName>
</protein>
<dbReference type="AlphaFoldDB" id="U4KVM6"/>
<evidence type="ECO:0000313" key="4">
    <source>
        <dbReference type="Proteomes" id="UP000018144"/>
    </source>
</evidence>
<reference evidence="3 4" key="1">
    <citation type="journal article" date="2013" name="PLoS Genet.">
        <title>The genome and development-dependent transcriptomes of Pyronema confluens: a window into fungal evolution.</title>
        <authorList>
            <person name="Traeger S."/>
            <person name="Altegoer F."/>
            <person name="Freitag M."/>
            <person name="Gabaldon T."/>
            <person name="Kempken F."/>
            <person name="Kumar A."/>
            <person name="Marcet-Houben M."/>
            <person name="Poggeler S."/>
            <person name="Stajich J.E."/>
            <person name="Nowrousian M."/>
        </authorList>
    </citation>
    <scope>NUCLEOTIDE SEQUENCE [LARGE SCALE GENOMIC DNA]</scope>
    <source>
        <strain evidence="4">CBS 100304</strain>
        <tissue evidence="3">Vegetative mycelium</tissue>
    </source>
</reference>
<proteinExistence type="predicted"/>
<evidence type="ECO:0000256" key="2">
    <source>
        <dbReference type="SAM" id="MobiDB-lite"/>
    </source>
</evidence>
<gene>
    <name evidence="3" type="ORF">PCON_05245</name>
</gene>
<evidence type="ECO:0000256" key="1">
    <source>
        <dbReference type="SAM" id="Coils"/>
    </source>
</evidence>
<accession>U4KVM6</accession>
<feature type="region of interest" description="Disordered" evidence="2">
    <location>
        <begin position="36"/>
        <end position="63"/>
    </location>
</feature>
<feature type="coiled-coil region" evidence="1">
    <location>
        <begin position="209"/>
        <end position="236"/>
    </location>
</feature>
<dbReference type="Proteomes" id="UP000018144">
    <property type="component" value="Unassembled WGS sequence"/>
</dbReference>
<evidence type="ECO:0000313" key="3">
    <source>
        <dbReference type="EMBL" id="CCX05658.1"/>
    </source>
</evidence>
<name>U4KVM6_PYROM</name>
<sequence length="236" mass="27334">MATRTRLADDIAYYATFQTTYHDDSVENYLSPCPSLSCSSDSTSTPGAASSSASSSLSASPAAFPSPSLLPSPSLHTPPCLPPYSLPYFSPTPRTIQQQRKSKQVRRPYLSPLRREDDGEAYPITNDITVDDDRLGRVTSLTRKLAMEGIMIPVKSIWDEMGKAKCNKWREDLNEEEKRMEREWRRKRMTPEDWEEERKIEKVKRKIRVLEQREKIRRLKEEIQKAGREIKRLRRE</sequence>
<keyword evidence="1" id="KW-0175">Coiled coil</keyword>
<keyword evidence="4" id="KW-1185">Reference proteome</keyword>
<dbReference type="EMBL" id="HF935265">
    <property type="protein sequence ID" value="CCX05658.1"/>
    <property type="molecule type" value="Genomic_DNA"/>
</dbReference>
<organism evidence="3 4">
    <name type="scientific">Pyronema omphalodes (strain CBS 100304)</name>
    <name type="common">Pyronema confluens</name>
    <dbReference type="NCBI Taxonomy" id="1076935"/>
    <lineage>
        <taxon>Eukaryota</taxon>
        <taxon>Fungi</taxon>
        <taxon>Dikarya</taxon>
        <taxon>Ascomycota</taxon>
        <taxon>Pezizomycotina</taxon>
        <taxon>Pezizomycetes</taxon>
        <taxon>Pezizales</taxon>
        <taxon>Pyronemataceae</taxon>
        <taxon>Pyronema</taxon>
    </lineage>
</organism>